<keyword evidence="3" id="KW-0406">Ion transport</keyword>
<evidence type="ECO:0000256" key="2">
    <source>
        <dbReference type="ARBA" id="ARBA00022448"/>
    </source>
</evidence>
<protein>
    <submittedName>
        <fullName evidence="4">V-type ATP synthase subunit D</fullName>
    </submittedName>
</protein>
<dbReference type="Gene3D" id="1.10.287.3240">
    <property type="match status" value="1"/>
</dbReference>
<dbReference type="RefSeq" id="WP_200674073.1">
    <property type="nucleotide sequence ID" value="NZ_JAACYA010000002.1"/>
</dbReference>
<dbReference type="PANTHER" id="PTHR11671">
    <property type="entry name" value="V-TYPE ATP SYNTHASE SUBUNIT D"/>
    <property type="match status" value="1"/>
</dbReference>
<proteinExistence type="inferred from homology"/>
<organism evidence="4 5">
    <name type="scientific">Persephonella atlantica</name>
    <dbReference type="NCBI Taxonomy" id="2699429"/>
    <lineage>
        <taxon>Bacteria</taxon>
        <taxon>Pseudomonadati</taxon>
        <taxon>Aquificota</taxon>
        <taxon>Aquificia</taxon>
        <taxon>Aquificales</taxon>
        <taxon>Hydrogenothermaceae</taxon>
        <taxon>Persephonella</taxon>
    </lineage>
</organism>
<sequence length="198" mass="23349">MELPRNKSSLLYLKEELAIVKDGKEILQQKRDILIKEIFSLLDRVEELRTQLNQSVLHSYNLLKKAYMESGKEKVLKEAQLSVFRGELTVKEKVFMGIVIPEVKFKLKKEKFPVMPVSERLFTDLARQSFFQTLEIILKVAQIEIKAWRLAQELKKTVIRVNALEKYYIPLYEKQLKSIQSSLEEAEREFLFLLKSIK</sequence>
<dbReference type="Proteomes" id="UP000772812">
    <property type="component" value="Unassembled WGS sequence"/>
</dbReference>
<reference evidence="4 5" key="1">
    <citation type="journal article" date="2021" name="Syst. Appl. Microbiol.">
        <title>Persephonella atlantica sp. nov.: How to adapt to physico-chemical gradients in high temperature hydrothermal habitats.</title>
        <authorList>
            <person name="Francois D.X."/>
            <person name="Godfroy A."/>
            <person name="Mathien C."/>
            <person name="Aube J."/>
            <person name="Cathalot C."/>
            <person name="Lesongeur F."/>
            <person name="L'Haridon S."/>
            <person name="Philippon X."/>
            <person name="Roussel E.G."/>
        </authorList>
    </citation>
    <scope>NUCLEOTIDE SEQUENCE [LARGE SCALE GENOMIC DNA]</scope>
    <source>
        <strain evidence="4 5">MO1340</strain>
    </source>
</reference>
<name>A0ABS1GIC1_9AQUI</name>
<gene>
    <name evidence="4" type="ORF">GWK41_06195</name>
</gene>
<dbReference type="EMBL" id="JAACYA010000002">
    <property type="protein sequence ID" value="MBK3332653.1"/>
    <property type="molecule type" value="Genomic_DNA"/>
</dbReference>
<accession>A0ABS1GIC1</accession>
<evidence type="ECO:0000313" key="5">
    <source>
        <dbReference type="Proteomes" id="UP000772812"/>
    </source>
</evidence>
<keyword evidence="2" id="KW-0813">Transport</keyword>
<keyword evidence="5" id="KW-1185">Reference proteome</keyword>
<evidence type="ECO:0000256" key="1">
    <source>
        <dbReference type="ARBA" id="ARBA00005850"/>
    </source>
</evidence>
<dbReference type="InterPro" id="IPR002699">
    <property type="entry name" value="V_ATPase_D"/>
</dbReference>
<dbReference type="NCBIfam" id="TIGR00309">
    <property type="entry name" value="V_ATPase_subD"/>
    <property type="match status" value="1"/>
</dbReference>
<comment type="similarity">
    <text evidence="1">Belongs to the V-ATPase D subunit family.</text>
</comment>
<evidence type="ECO:0000313" key="4">
    <source>
        <dbReference type="EMBL" id="MBK3332653.1"/>
    </source>
</evidence>
<evidence type="ECO:0000256" key="3">
    <source>
        <dbReference type="ARBA" id="ARBA00023065"/>
    </source>
</evidence>
<comment type="caution">
    <text evidence="4">The sequence shown here is derived from an EMBL/GenBank/DDBJ whole genome shotgun (WGS) entry which is preliminary data.</text>
</comment>
<dbReference type="Pfam" id="PF01813">
    <property type="entry name" value="ATP-synt_D"/>
    <property type="match status" value="1"/>
</dbReference>